<feature type="transmembrane region" description="Helical" evidence="1">
    <location>
        <begin position="146"/>
        <end position="169"/>
    </location>
</feature>
<dbReference type="AlphaFoldDB" id="A0A429ZF93"/>
<feature type="transmembrane region" description="Helical" evidence="1">
    <location>
        <begin position="20"/>
        <end position="40"/>
    </location>
</feature>
<dbReference type="InterPro" id="IPR010390">
    <property type="entry name" value="ABC-2_transporter-like"/>
</dbReference>
<keyword evidence="1" id="KW-0812">Transmembrane</keyword>
<feature type="transmembrane region" description="Helical" evidence="1">
    <location>
        <begin position="117"/>
        <end position="134"/>
    </location>
</feature>
<reference evidence="2 3" key="1">
    <citation type="submission" date="2017-05" db="EMBL/GenBank/DDBJ databases">
        <title>Vagococcus spp. assemblies.</title>
        <authorList>
            <person name="Gulvik C.A."/>
        </authorList>
    </citation>
    <scope>NUCLEOTIDE SEQUENCE [LARGE SCALE GENOMIC DNA]</scope>
    <source>
        <strain evidence="2 3">NCFB 2777</strain>
    </source>
</reference>
<dbReference type="OrthoDB" id="8582979at2"/>
<comment type="caution">
    <text evidence="2">The sequence shown here is derived from an EMBL/GenBank/DDBJ whole genome shotgun (WGS) entry which is preliminary data.</text>
</comment>
<sequence>MIKYQSLFKIKFISGLQYRAAAWAGILTQFTWGFLEILMFKAFYEVNPTAFPMDFTSLASYIWLQQALLALYMIWFWENDIFESIQTGNVAYELVRPISVYNMWFARSIATRISKTVLRALPILVVAFFLPKPFNLSLPSSFSHFMLFLITMVLALFVIIALNMIIYFLSFFTINSFGMRMVFQSLGDLLSGSVIPLPFFPPTIGAVASLLPFAAIQNVPFRIYSGDLTGDKLITSLSLQVFWVISLILCGKLLEKRVINHVVIQGG</sequence>
<feature type="transmembrane region" description="Helical" evidence="1">
    <location>
        <begin position="189"/>
        <end position="213"/>
    </location>
</feature>
<dbReference type="GeneID" id="98569279"/>
<evidence type="ECO:0000313" key="2">
    <source>
        <dbReference type="EMBL" id="RST92381.1"/>
    </source>
</evidence>
<dbReference type="RefSeq" id="WP_126781862.1">
    <property type="nucleotide sequence ID" value="NZ_CAUQJP010000094.1"/>
</dbReference>
<dbReference type="Pfam" id="PF06182">
    <property type="entry name" value="ABC2_membrane_6"/>
    <property type="match status" value="1"/>
</dbReference>
<organism evidence="2 3">
    <name type="scientific">Vagococcus salmoninarum</name>
    <dbReference type="NCBI Taxonomy" id="2739"/>
    <lineage>
        <taxon>Bacteria</taxon>
        <taxon>Bacillati</taxon>
        <taxon>Bacillota</taxon>
        <taxon>Bacilli</taxon>
        <taxon>Lactobacillales</taxon>
        <taxon>Enterococcaceae</taxon>
        <taxon>Vagococcus</taxon>
    </lineage>
</organism>
<feature type="transmembrane region" description="Helical" evidence="1">
    <location>
        <begin position="60"/>
        <end position="77"/>
    </location>
</feature>
<gene>
    <name evidence="2" type="ORF">CBF35_13085</name>
</gene>
<dbReference type="EMBL" id="NGJU01000023">
    <property type="protein sequence ID" value="RST92381.1"/>
    <property type="molecule type" value="Genomic_DNA"/>
</dbReference>
<dbReference type="Proteomes" id="UP000287239">
    <property type="component" value="Unassembled WGS sequence"/>
</dbReference>
<dbReference type="PANTHER" id="PTHR36832">
    <property type="entry name" value="SLR1174 PROTEIN-RELATED"/>
    <property type="match status" value="1"/>
</dbReference>
<name>A0A429ZF93_9ENTE</name>
<dbReference type="PANTHER" id="PTHR36832:SF1">
    <property type="entry name" value="SLR1174 PROTEIN"/>
    <property type="match status" value="1"/>
</dbReference>
<evidence type="ECO:0000256" key="1">
    <source>
        <dbReference type="SAM" id="Phobius"/>
    </source>
</evidence>
<keyword evidence="3" id="KW-1185">Reference proteome</keyword>
<accession>A0A429ZF93</accession>
<protein>
    <submittedName>
        <fullName evidence="2">ABC transporter permease</fullName>
    </submittedName>
</protein>
<keyword evidence="1" id="KW-1133">Transmembrane helix</keyword>
<proteinExistence type="predicted"/>
<keyword evidence="1" id="KW-0472">Membrane</keyword>
<evidence type="ECO:0000313" key="3">
    <source>
        <dbReference type="Proteomes" id="UP000287239"/>
    </source>
</evidence>
<feature type="transmembrane region" description="Helical" evidence="1">
    <location>
        <begin position="233"/>
        <end position="254"/>
    </location>
</feature>